<dbReference type="Gene3D" id="3.90.640.10">
    <property type="entry name" value="Actin, Chain A, domain 4"/>
    <property type="match status" value="1"/>
</dbReference>
<evidence type="ECO:0000313" key="8">
    <source>
        <dbReference type="EMBL" id="REJ38877.1"/>
    </source>
</evidence>
<comment type="similarity">
    <text evidence="1 6">Belongs to the heat shock protein 70 family.</text>
</comment>
<dbReference type="InterPro" id="IPR037215">
    <property type="entry name" value="GUN4-like_sf"/>
</dbReference>
<organism evidence="8 9">
    <name type="scientific">Microcystis flos-aquae TF09</name>
    <dbReference type="NCBI Taxonomy" id="2060473"/>
    <lineage>
        <taxon>Bacteria</taxon>
        <taxon>Bacillati</taxon>
        <taxon>Cyanobacteriota</taxon>
        <taxon>Cyanophyceae</taxon>
        <taxon>Oscillatoriophycideae</taxon>
        <taxon>Chroococcales</taxon>
        <taxon>Microcystaceae</taxon>
        <taxon>Microcystis</taxon>
    </lineage>
</organism>
<gene>
    <name evidence="8" type="ORF">DWQ54_24365</name>
</gene>
<evidence type="ECO:0000256" key="3">
    <source>
        <dbReference type="ARBA" id="ARBA00022840"/>
    </source>
</evidence>
<dbReference type="Gene3D" id="1.10.10.1770">
    <property type="entry name" value="Gun4-like"/>
    <property type="match status" value="1"/>
</dbReference>
<name>A0A3E0KUP1_9CHRO</name>
<evidence type="ECO:0000256" key="1">
    <source>
        <dbReference type="ARBA" id="ARBA00007381"/>
    </source>
</evidence>
<keyword evidence="3 6" id="KW-0067">ATP-binding</keyword>
<dbReference type="GO" id="GO:0005524">
    <property type="term" value="F:ATP binding"/>
    <property type="evidence" value="ECO:0007669"/>
    <property type="project" value="UniProtKB-KW"/>
</dbReference>
<protein>
    <recommendedName>
        <fullName evidence="7">GUN4-like domain-containing protein</fullName>
    </recommendedName>
</protein>
<proteinExistence type="inferred from homology"/>
<dbReference type="InterPro" id="IPR008629">
    <property type="entry name" value="GUN4-like"/>
</dbReference>
<dbReference type="PROSITE" id="PS00329">
    <property type="entry name" value="HSP70_2"/>
    <property type="match status" value="1"/>
</dbReference>
<evidence type="ECO:0000256" key="6">
    <source>
        <dbReference type="RuleBase" id="RU003322"/>
    </source>
</evidence>
<dbReference type="PRINTS" id="PR00301">
    <property type="entry name" value="HEATSHOCK70"/>
</dbReference>
<dbReference type="CDD" id="cd16383">
    <property type="entry name" value="GUN4"/>
    <property type="match status" value="1"/>
</dbReference>
<dbReference type="SUPFAM" id="SSF140869">
    <property type="entry name" value="GUN4-like"/>
    <property type="match status" value="1"/>
</dbReference>
<dbReference type="Pfam" id="PF00012">
    <property type="entry name" value="HSP70"/>
    <property type="match status" value="1"/>
</dbReference>
<dbReference type="Pfam" id="PF05419">
    <property type="entry name" value="GUN4"/>
    <property type="match status" value="1"/>
</dbReference>
<dbReference type="Proteomes" id="UP000256873">
    <property type="component" value="Unassembled WGS sequence"/>
</dbReference>
<dbReference type="AlphaFoldDB" id="A0A3E0KUP1"/>
<feature type="domain" description="GUN4-like" evidence="7">
    <location>
        <begin position="428"/>
        <end position="554"/>
    </location>
</feature>
<dbReference type="InterPro" id="IPR043129">
    <property type="entry name" value="ATPase_NBD"/>
</dbReference>
<dbReference type="SUPFAM" id="SSF53067">
    <property type="entry name" value="Actin-like ATPase domain"/>
    <property type="match status" value="2"/>
</dbReference>
<sequence length="575" mass="64497">MLRLGIDFGTCYSSAALLLEGVPTPIPAPLTPGYALPSSVFITEQGEILVGQAAENKRQKNPQRYRREFKRDLGSPDPYTLGNVSMLPEELVAAVLKKLKEEAEKVALGRGEKFLNNALITVPATYSSYKRNLMQDAGIKAGFSQIEMLEEPVAAARYYSCHAQINDGDIILVYDLGGGTFDATLMQKQGDNYQVLAMPKGLANCGGTDFDRLIYQQLKLQCSDELRQQLEPKNAWLARAIVGDFCRDLKHQLSEQTEASIYIPMGLGNVETFELTREVFNAMIAPLIEETLDCCEQLVRSAKKDWTQVNQMLLVGGSSRIPYVKEAIERRFNLSPFLVDKPELAVCLGATIYNNISIPMIKSEQNHSIKLLDQVEEALGIKERPLTKDSGQMIVDTQSNLTATKQISSQTLESLLQEQLSSDIKLLSAKGINYKKLQRLLMAQKWREADEETAKIILSLVNRTQEGFLNNESMEKIPQKDLGTIDRLWVKYSNERFGFSIQKRIWHTMNNNAGEFGERVGWRGSAGLFGGYFAWKSLSELIYSLDAPAGHLPCILGRNWSDDKDIQMSYFFAQI</sequence>
<evidence type="ECO:0000256" key="4">
    <source>
        <dbReference type="ARBA" id="ARBA00023016"/>
    </source>
</evidence>
<dbReference type="Gene3D" id="3.30.420.40">
    <property type="match status" value="2"/>
</dbReference>
<dbReference type="PANTHER" id="PTHR19375">
    <property type="entry name" value="HEAT SHOCK PROTEIN 70KDA"/>
    <property type="match status" value="1"/>
</dbReference>
<dbReference type="FunFam" id="3.30.420.40:FF:000028">
    <property type="entry name" value="heat shock 70 kDa protein-like"/>
    <property type="match status" value="1"/>
</dbReference>
<dbReference type="EMBL" id="QQWC01000009">
    <property type="protein sequence ID" value="REJ38877.1"/>
    <property type="molecule type" value="Genomic_DNA"/>
</dbReference>
<dbReference type="InterPro" id="IPR013126">
    <property type="entry name" value="Hsp_70_fam"/>
</dbReference>
<keyword evidence="5" id="KW-0143">Chaperone</keyword>
<keyword evidence="4" id="KW-0346">Stress response</keyword>
<comment type="caution">
    <text evidence="8">The sequence shown here is derived from an EMBL/GenBank/DDBJ whole genome shotgun (WGS) entry which is preliminary data.</text>
</comment>
<dbReference type="PROSITE" id="PS01036">
    <property type="entry name" value="HSP70_3"/>
    <property type="match status" value="1"/>
</dbReference>
<dbReference type="GO" id="GO:0140662">
    <property type="term" value="F:ATP-dependent protein folding chaperone"/>
    <property type="evidence" value="ECO:0007669"/>
    <property type="project" value="InterPro"/>
</dbReference>
<evidence type="ECO:0000259" key="7">
    <source>
        <dbReference type="Pfam" id="PF05419"/>
    </source>
</evidence>
<accession>A0A3E0KUP1</accession>
<dbReference type="Gene3D" id="1.25.40.620">
    <property type="match status" value="1"/>
</dbReference>
<reference evidence="8 9" key="1">
    <citation type="submission" date="2017-10" db="EMBL/GenBank/DDBJ databases">
        <title>A large-scale comparative metagenomic study reveals the eutrophication-driven functional interactions in six Microcystis-epibionts communities.</title>
        <authorList>
            <person name="Li Q."/>
            <person name="Lin F."/>
        </authorList>
    </citation>
    <scope>NUCLEOTIDE SEQUENCE [LARGE SCALE GENOMIC DNA]</scope>
    <source>
        <strain evidence="8">TF09</strain>
    </source>
</reference>
<evidence type="ECO:0000256" key="5">
    <source>
        <dbReference type="ARBA" id="ARBA00023186"/>
    </source>
</evidence>
<keyword evidence="2 6" id="KW-0547">Nucleotide-binding</keyword>
<evidence type="ECO:0000313" key="9">
    <source>
        <dbReference type="Proteomes" id="UP000256873"/>
    </source>
</evidence>
<evidence type="ECO:0000256" key="2">
    <source>
        <dbReference type="ARBA" id="ARBA00022741"/>
    </source>
</evidence>
<dbReference type="InterPro" id="IPR018181">
    <property type="entry name" value="Heat_shock_70_CS"/>
</dbReference>